<evidence type="ECO:0000256" key="1">
    <source>
        <dbReference type="SAM" id="MobiDB-lite"/>
    </source>
</evidence>
<name>A0A8J3L3U0_9ACTN</name>
<feature type="region of interest" description="Disordered" evidence="1">
    <location>
        <begin position="1"/>
        <end position="27"/>
    </location>
</feature>
<feature type="compositionally biased region" description="Basic and acidic residues" evidence="1">
    <location>
        <begin position="1"/>
        <end position="14"/>
    </location>
</feature>
<sequence length="208" mass="22825">MTTRPDAEPRRVVEETALSGTSEAESFDEGMQAAFDPRAAMTADKRAGHFVTTIATPWHSRFCTGCGHTFRIDDRVVVDDAGDVRHLDPLLGCAHPAGASPDLPELADFTAGMLDAWPAPDEVPLTSTDDVPFLARRPPGGFERMACLFCGHTFRPAETVVLCPCRPTEQLCRAAVHRDPVRGLVCWESWRPGQRVKVCPVMLLRLDT</sequence>
<proteinExistence type="predicted"/>
<dbReference type="Proteomes" id="UP000630887">
    <property type="component" value="Unassembled WGS sequence"/>
</dbReference>
<evidence type="ECO:0000313" key="3">
    <source>
        <dbReference type="Proteomes" id="UP000630887"/>
    </source>
</evidence>
<dbReference type="EMBL" id="BONI01000106">
    <property type="protein sequence ID" value="GIG10934.1"/>
    <property type="molecule type" value="Genomic_DNA"/>
</dbReference>
<reference evidence="2 3" key="1">
    <citation type="submission" date="2021-01" db="EMBL/GenBank/DDBJ databases">
        <title>Whole genome shotgun sequence of Catellatospora coxensis NBRC 107359.</title>
        <authorList>
            <person name="Komaki H."/>
            <person name="Tamura T."/>
        </authorList>
    </citation>
    <scope>NUCLEOTIDE SEQUENCE [LARGE SCALE GENOMIC DNA]</scope>
    <source>
        <strain evidence="2 3">NBRC 107359</strain>
    </source>
</reference>
<keyword evidence="3" id="KW-1185">Reference proteome</keyword>
<accession>A0A8J3L3U0</accession>
<organism evidence="2 3">
    <name type="scientific">Catellatospora coxensis</name>
    <dbReference type="NCBI Taxonomy" id="310354"/>
    <lineage>
        <taxon>Bacteria</taxon>
        <taxon>Bacillati</taxon>
        <taxon>Actinomycetota</taxon>
        <taxon>Actinomycetes</taxon>
        <taxon>Micromonosporales</taxon>
        <taxon>Micromonosporaceae</taxon>
        <taxon>Catellatospora</taxon>
    </lineage>
</organism>
<comment type="caution">
    <text evidence="2">The sequence shown here is derived from an EMBL/GenBank/DDBJ whole genome shotgun (WGS) entry which is preliminary data.</text>
</comment>
<dbReference type="RefSeq" id="WP_203698894.1">
    <property type="nucleotide sequence ID" value="NZ_BAAALC010000052.1"/>
</dbReference>
<dbReference type="AlphaFoldDB" id="A0A8J3L3U0"/>
<evidence type="ECO:0000313" key="2">
    <source>
        <dbReference type="EMBL" id="GIG10934.1"/>
    </source>
</evidence>
<gene>
    <name evidence="2" type="ORF">Cco03nite_76340</name>
</gene>
<protein>
    <submittedName>
        <fullName evidence="2">Uncharacterized protein</fullName>
    </submittedName>
</protein>